<sequence length="461" mass="46748">MQQGIAIGTPSRQSKPLLMLGLALGYFMVLMDTTVVNIALPAIQDDLGGGMEGLEWVVNTYTIVFAGLLLGMGALADKWGAKRIYLGGLFVFLAASGLSAAAPTIGVLIACRAALGVGGAVLMPASLTLLAHAFTGRAERARAMGIWAASTGVAMAAGPVVGGLLVDAAGWRSIFLLQVPLALAGLLVTARYVGETSRNPGRGFDWAGQLSAFAAIAAVSFVLMEGQTYGWLSPLILAVVCAALLSGCVFIRSQSRGRAPMLPLRMFRNPAVSGGMAAGMAINLALAGLLFMLPLYAQRTRELSAGAAGLLLLPMMLPLAFNPILTGRIVGRIGPRVPMSAGFGLTAAGTAALMTLGGEADGALAIAGLLLVGFGVSLTIPSLMTAVISSAAKEQAGAASGALNASRQLGAAVGVAIASMIVTGQSDFAAGMHVVLLAMTAVLIGGGLLSLAFIKEERRGD</sequence>
<dbReference type="RefSeq" id="WP_161697173.1">
    <property type="nucleotide sequence ID" value="NZ_JAAAMU010000004.1"/>
</dbReference>
<dbReference type="InterPro" id="IPR020846">
    <property type="entry name" value="MFS_dom"/>
</dbReference>
<feature type="domain" description="Major facilitator superfamily (MFS) profile" evidence="7">
    <location>
        <begin position="18"/>
        <end position="458"/>
    </location>
</feature>
<dbReference type="OrthoDB" id="102502at2"/>
<reference evidence="8 9" key="1">
    <citation type="submission" date="2020-01" db="EMBL/GenBank/DDBJ databases">
        <title>Paenibacillus soybeanensis sp. nov. isolated from the nodules of soybean (Glycine max(L.) Merr).</title>
        <authorList>
            <person name="Wang H."/>
        </authorList>
    </citation>
    <scope>NUCLEOTIDE SEQUENCE [LARGE SCALE GENOMIC DNA]</scope>
    <source>
        <strain evidence="8 9">DSM 23054</strain>
    </source>
</reference>
<dbReference type="PANTHER" id="PTHR42718:SF9">
    <property type="entry name" value="MAJOR FACILITATOR SUPERFAMILY MULTIDRUG TRANSPORTER MFSC"/>
    <property type="match status" value="1"/>
</dbReference>
<gene>
    <name evidence="8" type="ORF">GT003_10415</name>
</gene>
<name>A0A7X5C0M0_9BACL</name>
<proteinExistence type="predicted"/>
<dbReference type="AlphaFoldDB" id="A0A7X5C0M0"/>
<evidence type="ECO:0000259" key="7">
    <source>
        <dbReference type="PROSITE" id="PS50850"/>
    </source>
</evidence>
<evidence type="ECO:0000256" key="5">
    <source>
        <dbReference type="ARBA" id="ARBA00023136"/>
    </source>
</evidence>
<dbReference type="GO" id="GO:0005886">
    <property type="term" value="C:plasma membrane"/>
    <property type="evidence" value="ECO:0007669"/>
    <property type="project" value="UniProtKB-SubCell"/>
</dbReference>
<keyword evidence="2" id="KW-0813">Transport</keyword>
<feature type="transmembrane region" description="Helical" evidence="6">
    <location>
        <begin position="303"/>
        <end position="325"/>
    </location>
</feature>
<evidence type="ECO:0000256" key="1">
    <source>
        <dbReference type="ARBA" id="ARBA00004651"/>
    </source>
</evidence>
<feature type="transmembrane region" description="Helical" evidence="6">
    <location>
        <begin position="115"/>
        <end position="134"/>
    </location>
</feature>
<evidence type="ECO:0000256" key="2">
    <source>
        <dbReference type="ARBA" id="ARBA00022448"/>
    </source>
</evidence>
<dbReference type="InterPro" id="IPR011701">
    <property type="entry name" value="MFS"/>
</dbReference>
<comment type="subcellular location">
    <subcellularLocation>
        <location evidence="1">Cell membrane</location>
        <topology evidence="1">Multi-pass membrane protein</topology>
    </subcellularLocation>
</comment>
<feature type="transmembrane region" description="Helical" evidence="6">
    <location>
        <begin position="20"/>
        <end position="44"/>
    </location>
</feature>
<feature type="transmembrane region" description="Helical" evidence="6">
    <location>
        <begin position="88"/>
        <end position="109"/>
    </location>
</feature>
<dbReference type="Gene3D" id="1.20.1720.10">
    <property type="entry name" value="Multidrug resistance protein D"/>
    <property type="match status" value="1"/>
</dbReference>
<evidence type="ECO:0000313" key="9">
    <source>
        <dbReference type="Proteomes" id="UP000558113"/>
    </source>
</evidence>
<dbReference type="SUPFAM" id="SSF103473">
    <property type="entry name" value="MFS general substrate transporter"/>
    <property type="match status" value="1"/>
</dbReference>
<feature type="transmembrane region" description="Helical" evidence="6">
    <location>
        <begin position="432"/>
        <end position="454"/>
    </location>
</feature>
<evidence type="ECO:0000313" key="8">
    <source>
        <dbReference type="EMBL" id="NBC69405.1"/>
    </source>
</evidence>
<accession>A0A7X5C0M0</accession>
<dbReference type="CDD" id="cd17321">
    <property type="entry name" value="MFS_MMR_MDR_like"/>
    <property type="match status" value="1"/>
</dbReference>
<protein>
    <submittedName>
        <fullName evidence="8">MFS transporter</fullName>
    </submittedName>
</protein>
<feature type="transmembrane region" description="Helical" evidence="6">
    <location>
        <begin position="146"/>
        <end position="165"/>
    </location>
</feature>
<organism evidence="8 9">
    <name type="scientific">Paenibacillus sacheonensis</name>
    <dbReference type="NCBI Taxonomy" id="742054"/>
    <lineage>
        <taxon>Bacteria</taxon>
        <taxon>Bacillati</taxon>
        <taxon>Bacillota</taxon>
        <taxon>Bacilli</taxon>
        <taxon>Bacillales</taxon>
        <taxon>Paenibacillaceae</taxon>
        <taxon>Paenibacillus</taxon>
    </lineage>
</organism>
<dbReference type="Proteomes" id="UP000558113">
    <property type="component" value="Unassembled WGS sequence"/>
</dbReference>
<evidence type="ECO:0000256" key="6">
    <source>
        <dbReference type="SAM" id="Phobius"/>
    </source>
</evidence>
<dbReference type="Pfam" id="PF07690">
    <property type="entry name" value="MFS_1"/>
    <property type="match status" value="1"/>
</dbReference>
<dbReference type="Gene3D" id="1.20.1250.20">
    <property type="entry name" value="MFS general substrate transporter like domains"/>
    <property type="match status" value="1"/>
</dbReference>
<dbReference type="PROSITE" id="PS50850">
    <property type="entry name" value="MFS"/>
    <property type="match status" value="1"/>
</dbReference>
<feature type="transmembrane region" description="Helical" evidence="6">
    <location>
        <begin position="56"/>
        <end position="76"/>
    </location>
</feature>
<keyword evidence="9" id="KW-1185">Reference proteome</keyword>
<dbReference type="InterPro" id="IPR036259">
    <property type="entry name" value="MFS_trans_sf"/>
</dbReference>
<feature type="transmembrane region" description="Helical" evidence="6">
    <location>
        <begin position="272"/>
        <end position="297"/>
    </location>
</feature>
<feature type="transmembrane region" description="Helical" evidence="6">
    <location>
        <begin position="409"/>
        <end position="426"/>
    </location>
</feature>
<keyword evidence="5 6" id="KW-0472">Membrane</keyword>
<evidence type="ECO:0000256" key="4">
    <source>
        <dbReference type="ARBA" id="ARBA00022989"/>
    </source>
</evidence>
<keyword evidence="3 6" id="KW-0812">Transmembrane</keyword>
<dbReference type="EMBL" id="JAAAMU010000004">
    <property type="protein sequence ID" value="NBC69405.1"/>
    <property type="molecule type" value="Genomic_DNA"/>
</dbReference>
<feature type="transmembrane region" description="Helical" evidence="6">
    <location>
        <begin position="206"/>
        <end position="224"/>
    </location>
</feature>
<keyword evidence="4 6" id="KW-1133">Transmembrane helix</keyword>
<feature type="transmembrane region" description="Helical" evidence="6">
    <location>
        <begin position="363"/>
        <end position="388"/>
    </location>
</feature>
<feature type="transmembrane region" description="Helical" evidence="6">
    <location>
        <begin position="230"/>
        <end position="251"/>
    </location>
</feature>
<dbReference type="PANTHER" id="PTHR42718">
    <property type="entry name" value="MAJOR FACILITATOR SUPERFAMILY MULTIDRUG TRANSPORTER MFSC"/>
    <property type="match status" value="1"/>
</dbReference>
<feature type="transmembrane region" description="Helical" evidence="6">
    <location>
        <begin position="337"/>
        <end position="357"/>
    </location>
</feature>
<evidence type="ECO:0000256" key="3">
    <source>
        <dbReference type="ARBA" id="ARBA00022692"/>
    </source>
</evidence>
<dbReference type="GO" id="GO:0022857">
    <property type="term" value="F:transmembrane transporter activity"/>
    <property type="evidence" value="ECO:0007669"/>
    <property type="project" value="InterPro"/>
</dbReference>
<feature type="transmembrane region" description="Helical" evidence="6">
    <location>
        <begin position="171"/>
        <end position="194"/>
    </location>
</feature>
<comment type="caution">
    <text evidence="8">The sequence shown here is derived from an EMBL/GenBank/DDBJ whole genome shotgun (WGS) entry which is preliminary data.</text>
</comment>